<name>A0ABQ7F7Z8_BRACR</name>
<evidence type="ECO:0000313" key="2">
    <source>
        <dbReference type="Proteomes" id="UP000266723"/>
    </source>
</evidence>
<proteinExistence type="predicted"/>
<dbReference type="EMBL" id="QGKV02000297">
    <property type="protein sequence ID" value="KAF3612253.1"/>
    <property type="molecule type" value="Genomic_DNA"/>
</dbReference>
<reference evidence="1 2" key="1">
    <citation type="journal article" date="2020" name="BMC Genomics">
        <title>Intraspecific diversification of the crop wild relative Brassica cretica Lam. using demographic model selection.</title>
        <authorList>
            <person name="Kioukis A."/>
            <person name="Michalopoulou V.A."/>
            <person name="Briers L."/>
            <person name="Pirintsos S."/>
            <person name="Studholme D.J."/>
            <person name="Pavlidis P."/>
            <person name="Sarris P.F."/>
        </authorList>
    </citation>
    <scope>NUCLEOTIDE SEQUENCE [LARGE SCALE GENOMIC DNA]</scope>
    <source>
        <strain evidence="2">cv. PFS-1207/04</strain>
    </source>
</reference>
<dbReference type="Proteomes" id="UP000266723">
    <property type="component" value="Unassembled WGS sequence"/>
</dbReference>
<keyword evidence="2" id="KW-1185">Reference proteome</keyword>
<evidence type="ECO:0000313" key="1">
    <source>
        <dbReference type="EMBL" id="KAF3612253.1"/>
    </source>
</evidence>
<accession>A0ABQ7F7Z8</accession>
<sequence length="80" mass="9124">MFITISSPPFSHYGPPKIEVVSSEQSLSSGQPSAPRSELEKLPWWRGFSYKGHELWISISKRFCFVAHTLHFICNEGGER</sequence>
<comment type="caution">
    <text evidence="1">The sequence shown here is derived from an EMBL/GenBank/DDBJ whole genome shotgun (WGS) entry which is preliminary data.</text>
</comment>
<organism evidence="1 2">
    <name type="scientific">Brassica cretica</name>
    <name type="common">Mustard</name>
    <dbReference type="NCBI Taxonomy" id="69181"/>
    <lineage>
        <taxon>Eukaryota</taxon>
        <taxon>Viridiplantae</taxon>
        <taxon>Streptophyta</taxon>
        <taxon>Embryophyta</taxon>
        <taxon>Tracheophyta</taxon>
        <taxon>Spermatophyta</taxon>
        <taxon>Magnoliopsida</taxon>
        <taxon>eudicotyledons</taxon>
        <taxon>Gunneridae</taxon>
        <taxon>Pentapetalae</taxon>
        <taxon>rosids</taxon>
        <taxon>malvids</taxon>
        <taxon>Brassicales</taxon>
        <taxon>Brassicaceae</taxon>
        <taxon>Brassiceae</taxon>
        <taxon>Brassica</taxon>
    </lineage>
</organism>
<protein>
    <submittedName>
        <fullName evidence="1">Uncharacterized protein</fullName>
    </submittedName>
</protein>
<gene>
    <name evidence="1" type="ORF">DY000_02050368</name>
</gene>